<reference evidence="1 2" key="1">
    <citation type="submission" date="2014-02" db="EMBL/GenBank/DDBJ databases">
        <title>Single nucleus genome sequencing reveals high similarity among nuclei of an endomycorrhizal fungus.</title>
        <authorList>
            <person name="Lin K."/>
            <person name="Geurts R."/>
            <person name="Zhang Z."/>
            <person name="Limpens E."/>
            <person name="Saunders D.G."/>
            <person name="Mu D."/>
            <person name="Pang E."/>
            <person name="Cao H."/>
            <person name="Cha H."/>
            <person name="Lin T."/>
            <person name="Zhou Q."/>
            <person name="Shang Y."/>
            <person name="Li Y."/>
            <person name="Ivanov S."/>
            <person name="Sharma T."/>
            <person name="Velzen R.V."/>
            <person name="Ruijter N.D."/>
            <person name="Aanen D.K."/>
            <person name="Win J."/>
            <person name="Kamoun S."/>
            <person name="Bisseling T."/>
            <person name="Huang S."/>
        </authorList>
    </citation>
    <scope>NUCLEOTIDE SEQUENCE [LARGE SCALE GENOMIC DNA]</scope>
    <source>
        <strain evidence="2">DAOM197198w</strain>
    </source>
</reference>
<dbReference type="AlphaFoldDB" id="A0A015K7C8"/>
<dbReference type="Proteomes" id="UP000022910">
    <property type="component" value="Unassembled WGS sequence"/>
</dbReference>
<keyword evidence="2" id="KW-1185">Reference proteome</keyword>
<dbReference type="OrthoDB" id="2404260at2759"/>
<protein>
    <recommendedName>
        <fullName evidence="3">Integrase catalytic domain-containing protein</fullName>
    </recommendedName>
</protein>
<proteinExistence type="predicted"/>
<accession>A0A015K7C8</accession>
<gene>
    <name evidence="1" type="ORF">RirG_152610</name>
</gene>
<comment type="caution">
    <text evidence="1">The sequence shown here is derived from an EMBL/GenBank/DDBJ whole genome shotgun (WGS) entry which is preliminary data.</text>
</comment>
<evidence type="ECO:0008006" key="3">
    <source>
        <dbReference type="Google" id="ProtNLM"/>
    </source>
</evidence>
<sequence length="219" mass="26027">MAKEIQKIYNDPNDFFNSPEDFIVDRGTEYMSECKDLLLNYNVGIQYVNSKCNVAIAKRDHQEFEKYASFWQDAEDFHLPLINRSRAWFKRLCINDDIYNNTPTQLIWNEAVKKALNNKTIIVRLSVKHRRPVDYNEPLLPSYTEVRYLLKPGELEGRRKRATDCNWSPEVFTIGSYLIKENQPILYKFYKGPKYLFVKEELQIIPLDTVLPSKYIFKH</sequence>
<name>A0A015K7C8_RHIIW</name>
<dbReference type="EMBL" id="JEMT01023955">
    <property type="protein sequence ID" value="EXX63409.1"/>
    <property type="molecule type" value="Genomic_DNA"/>
</dbReference>
<evidence type="ECO:0000313" key="2">
    <source>
        <dbReference type="Proteomes" id="UP000022910"/>
    </source>
</evidence>
<organism evidence="1 2">
    <name type="scientific">Rhizophagus irregularis (strain DAOM 197198w)</name>
    <name type="common">Glomus intraradices</name>
    <dbReference type="NCBI Taxonomy" id="1432141"/>
    <lineage>
        <taxon>Eukaryota</taxon>
        <taxon>Fungi</taxon>
        <taxon>Fungi incertae sedis</taxon>
        <taxon>Mucoromycota</taxon>
        <taxon>Glomeromycotina</taxon>
        <taxon>Glomeromycetes</taxon>
        <taxon>Glomerales</taxon>
        <taxon>Glomeraceae</taxon>
        <taxon>Rhizophagus</taxon>
    </lineage>
</organism>
<evidence type="ECO:0000313" key="1">
    <source>
        <dbReference type="EMBL" id="EXX63409.1"/>
    </source>
</evidence>
<dbReference type="HOGENOM" id="CLU_048931_2_0_1"/>